<keyword evidence="2" id="KW-0489">Methyltransferase</keyword>
<keyword evidence="4" id="KW-0238">DNA-binding</keyword>
<dbReference type="Gene3D" id="3.40.10.10">
    <property type="entry name" value="DNA Methylphosphotriester Repair Domain"/>
    <property type="match status" value="1"/>
</dbReference>
<dbReference type="GO" id="GO:0008270">
    <property type="term" value="F:zinc ion binding"/>
    <property type="evidence" value="ECO:0007669"/>
    <property type="project" value="InterPro"/>
</dbReference>
<dbReference type="GO" id="GO:0006281">
    <property type="term" value="P:DNA repair"/>
    <property type="evidence" value="ECO:0007669"/>
    <property type="project" value="InterPro"/>
</dbReference>
<dbReference type="Proteomes" id="UP000032025">
    <property type="component" value="Unassembled WGS sequence"/>
</dbReference>
<proteinExistence type="predicted"/>
<evidence type="ECO:0000256" key="4">
    <source>
        <dbReference type="ARBA" id="ARBA00023125"/>
    </source>
</evidence>
<dbReference type="InterPro" id="IPR009057">
    <property type="entry name" value="Homeodomain-like_sf"/>
</dbReference>
<dbReference type="InterPro" id="IPR050204">
    <property type="entry name" value="AraC_XylS_family_regulators"/>
</dbReference>
<sequence length="302" mass="32537">MTASHGMKPPRPCANIIPEMENSPPPRTSNLDTEAAWRAFEQRDRAADGRFVVAVRTTGIYCRPSCAARRPRREHVDFYPDTQSARAAGYRACLRCLPDAVARDRQAVADAIAAIEAAQGPPALAELAERVGYAPHHFHRLFKRATGVTPAAYARACRAARTTQALAHGQSITQALYEAGYAGPSRFYADSEQRLGMAPGQWRRGGEGVRIDWAVLPSPLGSLLVAVTPRGLARVAFEPDARLLTAAFPAATLHPATGDTLRRLAQAVADAGIADPQLPEAARRTAFIEAVSRGWLAWQAAA</sequence>
<evidence type="ECO:0000256" key="3">
    <source>
        <dbReference type="ARBA" id="ARBA00023015"/>
    </source>
</evidence>
<dbReference type="InterPro" id="IPR036631">
    <property type="entry name" value="MGMT_N_sf"/>
</dbReference>
<evidence type="ECO:0000256" key="5">
    <source>
        <dbReference type="ARBA" id="ARBA00023159"/>
    </source>
</evidence>
<evidence type="ECO:0000256" key="1">
    <source>
        <dbReference type="ARBA" id="ARBA00001947"/>
    </source>
</evidence>
<dbReference type="Gene3D" id="3.30.160.70">
    <property type="entry name" value="Methylated DNA-protein cysteine methyltransferase domain"/>
    <property type="match status" value="1"/>
</dbReference>
<name>A0A0C9N5W4_SPHPI</name>
<reference evidence="9 10" key="1">
    <citation type="submission" date="2014-08" db="EMBL/GenBank/DDBJ databases">
        <title>Whole genome shotgun sequence of Sphingomonas paucimobilis NBRC 13935.</title>
        <authorList>
            <person name="Hosoyama A."/>
            <person name="Hashimoto M."/>
            <person name="Hosoyama Y."/>
            <person name="Noguchi M."/>
            <person name="Uohara A."/>
            <person name="Ohji S."/>
            <person name="Katano-Makiyama Y."/>
            <person name="Ichikawa N."/>
            <person name="Kimura A."/>
            <person name="Yamazoe A."/>
            <person name="Fujita N."/>
        </authorList>
    </citation>
    <scope>NUCLEOTIDE SEQUENCE [LARGE SCALE GENOMIC DNA]</scope>
    <source>
        <strain evidence="9 10">NBRC 13935</strain>
    </source>
</reference>
<dbReference type="SUPFAM" id="SSF57884">
    <property type="entry name" value="Ada DNA repair protein, N-terminal domain (N-Ada 10)"/>
    <property type="match status" value="1"/>
</dbReference>
<evidence type="ECO:0000256" key="6">
    <source>
        <dbReference type="ARBA" id="ARBA00023163"/>
    </source>
</evidence>
<dbReference type="GO" id="GO:0003908">
    <property type="term" value="F:methylated-DNA-[protein]-cysteine S-methyltransferase activity"/>
    <property type="evidence" value="ECO:0007669"/>
    <property type="project" value="InterPro"/>
</dbReference>
<keyword evidence="2" id="KW-0808">Transferase</keyword>
<dbReference type="InterPro" id="IPR035451">
    <property type="entry name" value="Ada-like_dom_sf"/>
</dbReference>
<dbReference type="Pfam" id="PF02805">
    <property type="entry name" value="Ada_Zn_binding"/>
    <property type="match status" value="1"/>
</dbReference>
<dbReference type="Gene3D" id="1.10.10.60">
    <property type="entry name" value="Homeodomain-like"/>
    <property type="match status" value="1"/>
</dbReference>
<feature type="region of interest" description="Disordered" evidence="7">
    <location>
        <begin position="1"/>
        <end position="31"/>
    </location>
</feature>
<evidence type="ECO:0000313" key="10">
    <source>
        <dbReference type="Proteomes" id="UP000032025"/>
    </source>
</evidence>
<keyword evidence="5" id="KW-0010">Activator</keyword>
<evidence type="ECO:0000256" key="2">
    <source>
        <dbReference type="ARBA" id="ARBA00022603"/>
    </source>
</evidence>
<dbReference type="SUPFAM" id="SSF53155">
    <property type="entry name" value="Methylated DNA-protein cysteine methyltransferase domain"/>
    <property type="match status" value="1"/>
</dbReference>
<dbReference type="GO" id="GO:0032259">
    <property type="term" value="P:methylation"/>
    <property type="evidence" value="ECO:0007669"/>
    <property type="project" value="UniProtKB-KW"/>
</dbReference>
<dbReference type="GO" id="GO:0043565">
    <property type="term" value="F:sequence-specific DNA binding"/>
    <property type="evidence" value="ECO:0007669"/>
    <property type="project" value="InterPro"/>
</dbReference>
<dbReference type="AlphaFoldDB" id="A0A0C9N5W4"/>
<dbReference type="GO" id="GO:0003700">
    <property type="term" value="F:DNA-binding transcription factor activity"/>
    <property type="evidence" value="ECO:0007669"/>
    <property type="project" value="InterPro"/>
</dbReference>
<organism evidence="9 10">
    <name type="scientific">Sphingomonas paucimobilis NBRC 13935</name>
    <dbReference type="NCBI Taxonomy" id="1219050"/>
    <lineage>
        <taxon>Bacteria</taxon>
        <taxon>Pseudomonadati</taxon>
        <taxon>Pseudomonadota</taxon>
        <taxon>Alphaproteobacteria</taxon>
        <taxon>Sphingomonadales</taxon>
        <taxon>Sphingomonadaceae</taxon>
        <taxon>Sphingomonas</taxon>
    </lineage>
</organism>
<protein>
    <submittedName>
        <fullName evidence="9">Ada protein</fullName>
    </submittedName>
</protein>
<keyword evidence="3" id="KW-0805">Transcription regulation</keyword>
<dbReference type="Pfam" id="PF12833">
    <property type="entry name" value="HTH_18"/>
    <property type="match status" value="1"/>
</dbReference>
<dbReference type="SMART" id="SM00342">
    <property type="entry name" value="HTH_ARAC"/>
    <property type="match status" value="1"/>
</dbReference>
<dbReference type="InterPro" id="IPR018060">
    <property type="entry name" value="HTH_AraC"/>
</dbReference>
<dbReference type="SUPFAM" id="SSF46689">
    <property type="entry name" value="Homeodomain-like"/>
    <property type="match status" value="1"/>
</dbReference>
<comment type="cofactor">
    <cofactor evidence="1">
        <name>Zn(2+)</name>
        <dbReference type="ChEBI" id="CHEBI:29105"/>
    </cofactor>
</comment>
<dbReference type="PROSITE" id="PS01124">
    <property type="entry name" value="HTH_ARAC_FAMILY_2"/>
    <property type="match status" value="1"/>
</dbReference>
<dbReference type="PANTHER" id="PTHR46796">
    <property type="entry name" value="HTH-TYPE TRANSCRIPTIONAL ACTIVATOR RHAS-RELATED"/>
    <property type="match status" value="1"/>
</dbReference>
<comment type="caution">
    <text evidence="9">The sequence shown here is derived from an EMBL/GenBank/DDBJ whole genome shotgun (WGS) entry which is preliminary data.</text>
</comment>
<keyword evidence="6" id="KW-0804">Transcription</keyword>
<accession>A0A0C9N5W4</accession>
<feature type="domain" description="HTH araC/xylS-type" evidence="8">
    <location>
        <begin position="106"/>
        <end position="205"/>
    </location>
</feature>
<evidence type="ECO:0000259" key="8">
    <source>
        <dbReference type="PROSITE" id="PS01124"/>
    </source>
</evidence>
<keyword evidence="10" id="KW-1185">Reference proteome</keyword>
<evidence type="ECO:0000256" key="7">
    <source>
        <dbReference type="SAM" id="MobiDB-lite"/>
    </source>
</evidence>
<evidence type="ECO:0000313" key="9">
    <source>
        <dbReference type="EMBL" id="GAN14874.1"/>
    </source>
</evidence>
<dbReference type="InterPro" id="IPR004026">
    <property type="entry name" value="Ada_DNA_repair_Zn-bd"/>
</dbReference>
<gene>
    <name evidence="9" type="primary">ada</name>
    <name evidence="9" type="ORF">SP6_46_00540</name>
</gene>
<dbReference type="EMBL" id="BBJS01000046">
    <property type="protein sequence ID" value="GAN14874.1"/>
    <property type="molecule type" value="Genomic_DNA"/>
</dbReference>